<comment type="pathway">
    <text evidence="2">Cofactor biosynthesis; tetrahydrofolate biosynthesis; 7,8-dihydrofolate from 2-amino-4-hydroxy-6-hydroxymethyl-7,8-dihydropteridine diphosphate and 4-aminobenzoate: step 2/2.</text>
</comment>
<sequence length="436" mass="46729">MPPSSNSVRTPPVPPGETATLEQWLAYLESIHPAEIELGLDRVLLVFRRLFPRKPNARIITVAGTNGKGSTVAALEALLMQAGRRTGAYTSPHLHRYNERVRIAGVDIADDALIRAFNAVEQARRNVSLTYFEFGTLASFVAFAEAGVEDWVLEVGLGGRLDAVNVLDADFAIITSIDIDHVAFLGDDREVIGFEKAGILRPGIRAVFADDTPPRSVLQQVHAQRVTLTRLGEDYTIRHSPSSGVGEVELVFQGETIRMPAGPLPVKSMAAAVVAVRTLEPALPVSVVEHTLAGLSLPGRFETISSSPRVIVDVGHNPHAASWLASQLDRLREPGGKIFAVFAALGDKDVEGVVRALESDVDEWYIAPLDVPRGLGVEALAQRLEAVGLAPVHRCQSVEDALAQAEQAAAESDLIVATGSFYTVGQARTALKKGAS</sequence>
<dbReference type="Pfam" id="PF08245">
    <property type="entry name" value="Mur_ligase_M"/>
    <property type="match status" value="1"/>
</dbReference>
<keyword evidence="10 21" id="KW-0547">Nucleotide-binding</keyword>
<dbReference type="EMBL" id="APAT01000015">
    <property type="protein sequence ID" value="EMP55498.1"/>
    <property type="molecule type" value="Genomic_DNA"/>
</dbReference>
<evidence type="ECO:0000259" key="22">
    <source>
        <dbReference type="Pfam" id="PF02875"/>
    </source>
</evidence>
<dbReference type="InterPro" id="IPR001645">
    <property type="entry name" value="Folylpolyglutamate_synth"/>
</dbReference>
<dbReference type="EC" id="6.3.2.17" evidence="6"/>
<dbReference type="PATRIC" id="fig|1288826.3.peg.1262"/>
<dbReference type="GO" id="GO:0046872">
    <property type="term" value="F:metal ion binding"/>
    <property type="evidence" value="ECO:0007669"/>
    <property type="project" value="UniProtKB-KW"/>
</dbReference>
<dbReference type="PANTHER" id="PTHR11136">
    <property type="entry name" value="FOLYLPOLYGLUTAMATE SYNTHASE-RELATED"/>
    <property type="match status" value="1"/>
</dbReference>
<dbReference type="InterPro" id="IPR013221">
    <property type="entry name" value="Mur_ligase_cen"/>
</dbReference>
<evidence type="ECO:0000256" key="8">
    <source>
        <dbReference type="ARBA" id="ARBA00022598"/>
    </source>
</evidence>
<evidence type="ECO:0000256" key="3">
    <source>
        <dbReference type="ARBA" id="ARBA00005150"/>
    </source>
</evidence>
<comment type="catalytic activity">
    <reaction evidence="17">
        <text>(6S)-5,6,7,8-tetrahydrofolyl-(gamma-L-Glu)(n) + L-glutamate + ATP = (6S)-5,6,7,8-tetrahydrofolyl-(gamma-L-Glu)(n+1) + ADP + phosphate + H(+)</text>
        <dbReference type="Rhea" id="RHEA:10580"/>
        <dbReference type="Rhea" id="RHEA-COMP:14738"/>
        <dbReference type="Rhea" id="RHEA-COMP:14740"/>
        <dbReference type="ChEBI" id="CHEBI:15378"/>
        <dbReference type="ChEBI" id="CHEBI:29985"/>
        <dbReference type="ChEBI" id="CHEBI:30616"/>
        <dbReference type="ChEBI" id="CHEBI:43474"/>
        <dbReference type="ChEBI" id="CHEBI:141005"/>
        <dbReference type="ChEBI" id="CHEBI:456216"/>
        <dbReference type="EC" id="6.3.2.17"/>
    </reaction>
</comment>
<dbReference type="InterPro" id="IPR036615">
    <property type="entry name" value="Mur_ligase_C_dom_sf"/>
</dbReference>
<evidence type="ECO:0000259" key="23">
    <source>
        <dbReference type="Pfam" id="PF08245"/>
    </source>
</evidence>
<dbReference type="PANTHER" id="PTHR11136:SF0">
    <property type="entry name" value="DIHYDROFOLATE SYNTHETASE-RELATED"/>
    <property type="match status" value="1"/>
</dbReference>
<dbReference type="UniPathway" id="UPA00077">
    <property type="reaction ID" value="UER00157"/>
</dbReference>
<evidence type="ECO:0000256" key="10">
    <source>
        <dbReference type="ARBA" id="ARBA00022741"/>
    </source>
</evidence>
<accession>M7D442</accession>
<evidence type="ECO:0000256" key="6">
    <source>
        <dbReference type="ARBA" id="ARBA00013025"/>
    </source>
</evidence>
<evidence type="ECO:0000313" key="24">
    <source>
        <dbReference type="EMBL" id="EMP55498.1"/>
    </source>
</evidence>
<evidence type="ECO:0000256" key="7">
    <source>
        <dbReference type="ARBA" id="ARBA00019357"/>
    </source>
</evidence>
<dbReference type="GO" id="GO:0004326">
    <property type="term" value="F:tetrahydrofolylpolyglutamate synthase activity"/>
    <property type="evidence" value="ECO:0007669"/>
    <property type="project" value="UniProtKB-EC"/>
</dbReference>
<dbReference type="AlphaFoldDB" id="M7D442"/>
<dbReference type="PIRSF" id="PIRSF001563">
    <property type="entry name" value="Folylpolyglu_synth"/>
    <property type="match status" value="1"/>
</dbReference>
<dbReference type="SUPFAM" id="SSF53244">
    <property type="entry name" value="MurD-like peptide ligases, peptide-binding domain"/>
    <property type="match status" value="1"/>
</dbReference>
<evidence type="ECO:0000256" key="14">
    <source>
        <dbReference type="ARBA" id="ARBA00030048"/>
    </source>
</evidence>
<evidence type="ECO:0000256" key="15">
    <source>
        <dbReference type="ARBA" id="ARBA00030592"/>
    </source>
</evidence>
<dbReference type="GO" id="GO:0005737">
    <property type="term" value="C:cytoplasm"/>
    <property type="evidence" value="ECO:0007669"/>
    <property type="project" value="TreeGrafter"/>
</dbReference>
<evidence type="ECO:0000256" key="1">
    <source>
        <dbReference type="ARBA" id="ARBA00002714"/>
    </source>
</evidence>
<dbReference type="GO" id="GO:0008841">
    <property type="term" value="F:dihydrofolate synthase activity"/>
    <property type="evidence" value="ECO:0007669"/>
    <property type="project" value="UniProtKB-EC"/>
</dbReference>
<feature type="domain" description="Mur ligase C-terminal" evidence="22">
    <location>
        <begin position="299"/>
        <end position="421"/>
    </location>
</feature>
<dbReference type="Proteomes" id="UP000011960">
    <property type="component" value="Unassembled WGS sequence"/>
</dbReference>
<keyword evidence="25" id="KW-1185">Reference proteome</keyword>
<keyword evidence="8 21" id="KW-0436">Ligase</keyword>
<organism evidence="24 25">
    <name type="scientific">Marinobacter santoriniensis NKSG1</name>
    <dbReference type="NCBI Taxonomy" id="1288826"/>
    <lineage>
        <taxon>Bacteria</taxon>
        <taxon>Pseudomonadati</taxon>
        <taxon>Pseudomonadota</taxon>
        <taxon>Gammaproteobacteria</taxon>
        <taxon>Pseudomonadales</taxon>
        <taxon>Marinobacteraceae</taxon>
        <taxon>Marinobacter</taxon>
    </lineage>
</organism>
<evidence type="ECO:0000256" key="5">
    <source>
        <dbReference type="ARBA" id="ARBA00013023"/>
    </source>
</evidence>
<comment type="catalytic activity">
    <reaction evidence="20">
        <text>7,8-dihydropteroate + L-glutamate + ATP = 7,8-dihydrofolate + ADP + phosphate + H(+)</text>
        <dbReference type="Rhea" id="RHEA:23584"/>
        <dbReference type="ChEBI" id="CHEBI:15378"/>
        <dbReference type="ChEBI" id="CHEBI:17839"/>
        <dbReference type="ChEBI" id="CHEBI:29985"/>
        <dbReference type="ChEBI" id="CHEBI:30616"/>
        <dbReference type="ChEBI" id="CHEBI:43474"/>
        <dbReference type="ChEBI" id="CHEBI:57451"/>
        <dbReference type="ChEBI" id="CHEBI:456216"/>
        <dbReference type="EC" id="6.3.2.12"/>
    </reaction>
</comment>
<evidence type="ECO:0000256" key="2">
    <source>
        <dbReference type="ARBA" id="ARBA00004799"/>
    </source>
</evidence>
<dbReference type="Pfam" id="PF02875">
    <property type="entry name" value="Mur_ligase_C"/>
    <property type="match status" value="1"/>
</dbReference>
<comment type="catalytic activity">
    <reaction evidence="19">
        <text>(6R)-5,10-methylenetetrahydrofolyl-(gamma-L-Glu)(n) + L-glutamate + ATP = (6R)-5,10-methylenetetrahydrofolyl-(gamma-L-Glu)(n+1) + ADP + phosphate + H(+)</text>
        <dbReference type="Rhea" id="RHEA:51912"/>
        <dbReference type="Rhea" id="RHEA-COMP:13257"/>
        <dbReference type="Rhea" id="RHEA-COMP:13258"/>
        <dbReference type="ChEBI" id="CHEBI:15378"/>
        <dbReference type="ChEBI" id="CHEBI:29985"/>
        <dbReference type="ChEBI" id="CHEBI:30616"/>
        <dbReference type="ChEBI" id="CHEBI:43474"/>
        <dbReference type="ChEBI" id="CHEBI:136572"/>
        <dbReference type="ChEBI" id="CHEBI:456216"/>
        <dbReference type="EC" id="6.3.2.17"/>
    </reaction>
</comment>
<dbReference type="GO" id="GO:0005524">
    <property type="term" value="F:ATP binding"/>
    <property type="evidence" value="ECO:0007669"/>
    <property type="project" value="UniProtKB-KW"/>
</dbReference>
<proteinExistence type="inferred from homology"/>
<comment type="pathway">
    <text evidence="3">Cofactor biosynthesis; tetrahydrofolylpolyglutamate biosynthesis.</text>
</comment>
<evidence type="ECO:0000256" key="19">
    <source>
        <dbReference type="ARBA" id="ARBA00049035"/>
    </source>
</evidence>
<dbReference type="InterPro" id="IPR036565">
    <property type="entry name" value="Mur-like_cat_sf"/>
</dbReference>
<keyword evidence="13" id="KW-0289">Folate biosynthesis</keyword>
<dbReference type="NCBIfam" id="NF008101">
    <property type="entry name" value="PRK10846.1"/>
    <property type="match status" value="1"/>
</dbReference>
<dbReference type="eggNOG" id="COG0285">
    <property type="taxonomic scope" value="Bacteria"/>
</dbReference>
<evidence type="ECO:0000256" key="9">
    <source>
        <dbReference type="ARBA" id="ARBA00022723"/>
    </source>
</evidence>
<comment type="function">
    <text evidence="1">Functions in two distinct reactions of the de novo folate biosynthetic pathway. Catalyzes the addition of a glutamate residue to dihydropteroate (7,8-dihydropteroate or H2Pte) to form dihydrofolate (7,8-dihydrofolate monoglutamate or H2Pte-Glu). Also catalyzes successive additions of L-glutamate to tetrahydrofolate or 10-formyltetrahydrofolate or 5,10-methylenetetrahydrofolate, leading to folylpolyglutamate derivatives.</text>
</comment>
<evidence type="ECO:0000256" key="18">
    <source>
        <dbReference type="ARBA" id="ARBA00047808"/>
    </source>
</evidence>
<dbReference type="SUPFAM" id="SSF53623">
    <property type="entry name" value="MurD-like peptide ligases, catalytic domain"/>
    <property type="match status" value="1"/>
</dbReference>
<comment type="similarity">
    <text evidence="4 21">Belongs to the folylpolyglutamate synthase family.</text>
</comment>
<comment type="catalytic activity">
    <reaction evidence="18">
        <text>10-formyltetrahydrofolyl-(gamma-L-Glu)(n) + L-glutamate + ATP = 10-formyltetrahydrofolyl-(gamma-L-Glu)(n+1) + ADP + phosphate + H(+)</text>
        <dbReference type="Rhea" id="RHEA:51904"/>
        <dbReference type="Rhea" id="RHEA-COMP:13088"/>
        <dbReference type="Rhea" id="RHEA-COMP:14300"/>
        <dbReference type="ChEBI" id="CHEBI:15378"/>
        <dbReference type="ChEBI" id="CHEBI:29985"/>
        <dbReference type="ChEBI" id="CHEBI:30616"/>
        <dbReference type="ChEBI" id="CHEBI:43474"/>
        <dbReference type="ChEBI" id="CHEBI:134413"/>
        <dbReference type="ChEBI" id="CHEBI:456216"/>
        <dbReference type="EC" id="6.3.2.17"/>
    </reaction>
</comment>
<dbReference type="InterPro" id="IPR004101">
    <property type="entry name" value="Mur_ligase_C"/>
</dbReference>
<evidence type="ECO:0000256" key="16">
    <source>
        <dbReference type="ARBA" id="ARBA00032510"/>
    </source>
</evidence>
<evidence type="ECO:0000256" key="20">
    <source>
        <dbReference type="ARBA" id="ARBA00049161"/>
    </source>
</evidence>
<dbReference type="GO" id="GO:0046656">
    <property type="term" value="P:folic acid biosynthetic process"/>
    <property type="evidence" value="ECO:0007669"/>
    <property type="project" value="UniProtKB-KW"/>
</dbReference>
<dbReference type="RefSeq" id="WP_008938446.1">
    <property type="nucleotide sequence ID" value="NZ_APAT01000015.1"/>
</dbReference>
<evidence type="ECO:0000256" key="17">
    <source>
        <dbReference type="ARBA" id="ARBA00047493"/>
    </source>
</evidence>
<dbReference type="OrthoDB" id="9809356at2"/>
<comment type="caution">
    <text evidence="24">The sequence shown here is derived from an EMBL/GenBank/DDBJ whole genome shotgun (WGS) entry which is preliminary data.</text>
</comment>
<dbReference type="GO" id="GO:0046654">
    <property type="term" value="P:tetrahydrofolate biosynthetic process"/>
    <property type="evidence" value="ECO:0007669"/>
    <property type="project" value="UniProtKB-UniPathway"/>
</dbReference>
<gene>
    <name evidence="24" type="ORF">MSNKSG1_06493</name>
</gene>
<keyword evidence="9" id="KW-0479">Metal-binding</keyword>
<evidence type="ECO:0000256" key="13">
    <source>
        <dbReference type="ARBA" id="ARBA00022909"/>
    </source>
</evidence>
<evidence type="ECO:0000256" key="11">
    <source>
        <dbReference type="ARBA" id="ARBA00022840"/>
    </source>
</evidence>
<keyword evidence="12" id="KW-0460">Magnesium</keyword>
<evidence type="ECO:0000256" key="4">
    <source>
        <dbReference type="ARBA" id="ARBA00008276"/>
    </source>
</evidence>
<dbReference type="Gene3D" id="3.40.1190.10">
    <property type="entry name" value="Mur-like, catalytic domain"/>
    <property type="match status" value="1"/>
</dbReference>
<feature type="domain" description="Mur ligase central" evidence="23">
    <location>
        <begin position="62"/>
        <end position="233"/>
    </location>
</feature>
<keyword evidence="11 21" id="KW-0067">ATP-binding</keyword>
<dbReference type="EC" id="6.3.2.12" evidence="5"/>
<dbReference type="NCBIfam" id="TIGR01499">
    <property type="entry name" value="folC"/>
    <property type="match status" value="1"/>
</dbReference>
<dbReference type="Gene3D" id="3.90.190.20">
    <property type="entry name" value="Mur ligase, C-terminal domain"/>
    <property type="match status" value="1"/>
</dbReference>
<reference evidence="24 25" key="1">
    <citation type="journal article" date="2013" name="Genome Announc.">
        <title>Genome Sequence of Hydrothermal Arsenic-Respiring Bacterium Marinobacter santoriniensis NKSG1T.</title>
        <authorList>
            <person name="Handley K.M."/>
            <person name="Upton M."/>
            <person name="Beatson S.A."/>
            <person name="Hery M."/>
            <person name="Lloyd J.R."/>
        </authorList>
    </citation>
    <scope>NUCLEOTIDE SEQUENCE [LARGE SCALE GENOMIC DNA]</scope>
    <source>
        <strain evidence="24 25">NKSG1</strain>
    </source>
</reference>
<protein>
    <recommendedName>
        <fullName evidence="7">Dihydrofolate synthase/folylpolyglutamate synthase</fullName>
        <ecNumber evidence="5">6.3.2.12</ecNumber>
        <ecNumber evidence="6">6.3.2.17</ecNumber>
    </recommendedName>
    <alternativeName>
        <fullName evidence="16">Folylpoly-gamma-glutamate synthetase-dihydrofolate synthetase</fullName>
    </alternativeName>
    <alternativeName>
        <fullName evidence="14">Folylpolyglutamate synthetase</fullName>
    </alternativeName>
    <alternativeName>
        <fullName evidence="15">Tetrahydrofolylpolyglutamate synthase</fullName>
    </alternativeName>
</protein>
<name>M7D442_9GAMM</name>
<evidence type="ECO:0000313" key="25">
    <source>
        <dbReference type="Proteomes" id="UP000011960"/>
    </source>
</evidence>
<evidence type="ECO:0000256" key="12">
    <source>
        <dbReference type="ARBA" id="ARBA00022842"/>
    </source>
</evidence>
<dbReference type="STRING" id="1288826.MSNKSG1_06493"/>
<evidence type="ECO:0000256" key="21">
    <source>
        <dbReference type="PIRNR" id="PIRNR001563"/>
    </source>
</evidence>